<proteinExistence type="predicted"/>
<name>A0A0D0BYB0_9AGAR</name>
<organism evidence="1 2">
    <name type="scientific">Collybiopsis luxurians FD-317 M1</name>
    <dbReference type="NCBI Taxonomy" id="944289"/>
    <lineage>
        <taxon>Eukaryota</taxon>
        <taxon>Fungi</taxon>
        <taxon>Dikarya</taxon>
        <taxon>Basidiomycota</taxon>
        <taxon>Agaricomycotina</taxon>
        <taxon>Agaricomycetes</taxon>
        <taxon>Agaricomycetidae</taxon>
        <taxon>Agaricales</taxon>
        <taxon>Marasmiineae</taxon>
        <taxon>Omphalotaceae</taxon>
        <taxon>Collybiopsis</taxon>
        <taxon>Collybiopsis luxurians</taxon>
    </lineage>
</organism>
<gene>
    <name evidence="1" type="ORF">GYMLUDRAFT_243933</name>
</gene>
<evidence type="ECO:0000313" key="2">
    <source>
        <dbReference type="Proteomes" id="UP000053593"/>
    </source>
</evidence>
<evidence type="ECO:0000313" key="1">
    <source>
        <dbReference type="EMBL" id="KIK60761.1"/>
    </source>
</evidence>
<dbReference type="EMBL" id="KN834773">
    <property type="protein sequence ID" value="KIK60761.1"/>
    <property type="molecule type" value="Genomic_DNA"/>
</dbReference>
<dbReference type="Proteomes" id="UP000053593">
    <property type="component" value="Unassembled WGS sequence"/>
</dbReference>
<accession>A0A0D0BYB0</accession>
<protein>
    <submittedName>
        <fullName evidence="1">Uncharacterized protein</fullName>
    </submittedName>
</protein>
<dbReference type="HOGENOM" id="CLU_669129_0_0_1"/>
<keyword evidence="2" id="KW-1185">Reference proteome</keyword>
<dbReference type="AlphaFoldDB" id="A0A0D0BYB0"/>
<reference evidence="1 2" key="1">
    <citation type="submission" date="2014-04" db="EMBL/GenBank/DDBJ databases">
        <title>Evolutionary Origins and Diversification of the Mycorrhizal Mutualists.</title>
        <authorList>
            <consortium name="DOE Joint Genome Institute"/>
            <consortium name="Mycorrhizal Genomics Consortium"/>
            <person name="Kohler A."/>
            <person name="Kuo A."/>
            <person name="Nagy L.G."/>
            <person name="Floudas D."/>
            <person name="Copeland A."/>
            <person name="Barry K.W."/>
            <person name="Cichocki N."/>
            <person name="Veneault-Fourrey C."/>
            <person name="LaButti K."/>
            <person name="Lindquist E.A."/>
            <person name="Lipzen A."/>
            <person name="Lundell T."/>
            <person name="Morin E."/>
            <person name="Murat C."/>
            <person name="Riley R."/>
            <person name="Ohm R."/>
            <person name="Sun H."/>
            <person name="Tunlid A."/>
            <person name="Henrissat B."/>
            <person name="Grigoriev I.V."/>
            <person name="Hibbett D.S."/>
            <person name="Martin F."/>
        </authorList>
    </citation>
    <scope>NUCLEOTIDE SEQUENCE [LARGE SCALE GENOMIC DNA]</scope>
    <source>
        <strain evidence="1 2">FD-317 M1</strain>
    </source>
</reference>
<sequence length="411" mass="43289">MDFEKLKGFLLCNEIIILHVPSHLVRRIFTFKGGPIPPSSSSQDQDPNQISALAFRDLLYSPFASVPSSASSPAPTIPSSAHLRYHYRSTTSIHPSTRRTPASRQCQRPGQRHLAFNFLGLFAGVGDADCGYGSAKVDGFLASHGWGCKFGWGGGDMLMRVDLDWSLGLGVGLGLGLDVDGDGMRIWMLMSYGRERYVPRGRIEEVVEEEESVGSMDGGAVGSAVGGAGISGGVAASELLQNTGLWLTTGATFAAAAFGSEGASGFAIGECRLLQTRVNDGAGAERGGSLGIGSENVHAGAERGGSLGIGSENVHAAAAVGGSKLVHEPLAISLLGAFGASSPPRTYFPVRVNITAATLNSSWFPFERRLYCFQTYLGLLERVSKKVGGHDETDSGTFETGYAFQGTWTAL</sequence>